<evidence type="ECO:0000313" key="2">
    <source>
        <dbReference type="Proteomes" id="UP001501425"/>
    </source>
</evidence>
<reference evidence="1" key="2">
    <citation type="submission" date="2023-12" db="EMBL/GenBank/DDBJ databases">
        <authorList>
            <person name="Sun Q."/>
            <person name="Inoue M."/>
        </authorList>
    </citation>
    <scope>NUCLEOTIDE SEQUENCE</scope>
    <source>
        <strain evidence="1">JCM 14265</strain>
    </source>
</reference>
<dbReference type="EMBL" id="BAAADQ010000013">
    <property type="protein sequence ID" value="GAA0548590.1"/>
    <property type="molecule type" value="Genomic_DNA"/>
</dbReference>
<protein>
    <submittedName>
        <fullName evidence="1">Uncharacterized protein</fullName>
    </submittedName>
</protein>
<sequence length="64" mass="7312">MSPWEAIAWHTATGNGRDKYGCARGRARRIGYNEDVYSSIPTAAIETRSIHTIMITPIWRCVRF</sequence>
<comment type="caution">
    <text evidence="1">The sequence shown here is derived from an EMBL/GenBank/DDBJ whole genome shotgun (WGS) entry which is preliminary data.</text>
</comment>
<evidence type="ECO:0000313" key="1">
    <source>
        <dbReference type="EMBL" id="GAA0548590.1"/>
    </source>
</evidence>
<dbReference type="AlphaFoldDB" id="A0AAV3SUN1"/>
<proteinExistence type="predicted"/>
<dbReference type="Proteomes" id="UP001501425">
    <property type="component" value="Unassembled WGS sequence"/>
</dbReference>
<organism evidence="1 2">
    <name type="scientific">Halorubrum ejinorense</name>
    <dbReference type="NCBI Taxonomy" id="425309"/>
    <lineage>
        <taxon>Archaea</taxon>
        <taxon>Methanobacteriati</taxon>
        <taxon>Methanobacteriota</taxon>
        <taxon>Stenosarchaea group</taxon>
        <taxon>Halobacteria</taxon>
        <taxon>Halobacteriales</taxon>
        <taxon>Haloferacaceae</taxon>
        <taxon>Halorubrum</taxon>
    </lineage>
</organism>
<gene>
    <name evidence="1" type="ORF">GCM10008994_24380</name>
</gene>
<reference evidence="1" key="1">
    <citation type="journal article" date="2014" name="Int. J. Syst. Evol. Microbiol.">
        <title>Complete genome sequence of Corynebacterium casei LMG S-19264T (=DSM 44701T), isolated from a smear-ripened cheese.</title>
        <authorList>
            <consortium name="US DOE Joint Genome Institute (JGI-PGF)"/>
            <person name="Walter F."/>
            <person name="Albersmeier A."/>
            <person name="Kalinowski J."/>
            <person name="Ruckert C."/>
        </authorList>
    </citation>
    <scope>NUCLEOTIDE SEQUENCE</scope>
    <source>
        <strain evidence="1">JCM 14265</strain>
    </source>
</reference>
<accession>A0AAV3SUN1</accession>
<name>A0AAV3SUN1_9EURY</name>